<dbReference type="PRINTS" id="PR00465">
    <property type="entry name" value="EP450IV"/>
</dbReference>
<dbReference type="Gene3D" id="1.10.630.10">
    <property type="entry name" value="Cytochrome P450"/>
    <property type="match status" value="1"/>
</dbReference>
<gene>
    <name evidence="8" type="ORF">G6O67_001204</name>
</gene>
<dbReference type="GO" id="GO:0005506">
    <property type="term" value="F:iron ion binding"/>
    <property type="evidence" value="ECO:0007669"/>
    <property type="project" value="InterPro"/>
</dbReference>
<dbReference type="PANTHER" id="PTHR24305:SF166">
    <property type="entry name" value="CYTOCHROME P450 12A4, MITOCHONDRIAL-RELATED"/>
    <property type="match status" value="1"/>
</dbReference>
<evidence type="ECO:0000256" key="6">
    <source>
        <dbReference type="ARBA" id="ARBA00023033"/>
    </source>
</evidence>
<keyword evidence="6" id="KW-0503">Monooxygenase</keyword>
<reference evidence="8 9" key="1">
    <citation type="journal article" date="2020" name="Genome Biol. Evol.">
        <title>A new high-quality draft genome assembly of the Chinese cordyceps Ophiocordyceps sinensis.</title>
        <authorList>
            <person name="Shu R."/>
            <person name="Zhang J."/>
            <person name="Meng Q."/>
            <person name="Zhang H."/>
            <person name="Zhou G."/>
            <person name="Li M."/>
            <person name="Wu P."/>
            <person name="Zhao Y."/>
            <person name="Chen C."/>
            <person name="Qin Q."/>
        </authorList>
    </citation>
    <scope>NUCLEOTIDE SEQUENCE [LARGE SCALE GENOMIC DNA]</scope>
    <source>
        <strain evidence="8 9">IOZ07</strain>
    </source>
</reference>
<evidence type="ECO:0000256" key="2">
    <source>
        <dbReference type="ARBA" id="ARBA00010617"/>
    </source>
</evidence>
<dbReference type="PANTHER" id="PTHR24305">
    <property type="entry name" value="CYTOCHROME P450"/>
    <property type="match status" value="1"/>
</dbReference>
<dbReference type="EMBL" id="JAAVMX010000002">
    <property type="protein sequence ID" value="KAF4512018.1"/>
    <property type="molecule type" value="Genomic_DNA"/>
</dbReference>
<keyword evidence="5 7" id="KW-0408">Iron</keyword>
<dbReference type="OrthoDB" id="10029320at2759"/>
<comment type="cofactor">
    <cofactor evidence="1 7">
        <name>heme</name>
        <dbReference type="ChEBI" id="CHEBI:30413"/>
    </cofactor>
</comment>
<dbReference type="Proteomes" id="UP000557566">
    <property type="component" value="Unassembled WGS sequence"/>
</dbReference>
<accession>A0A8H4PX41</accession>
<protein>
    <recommendedName>
        <fullName evidence="10">Cytochrome P450</fullName>
    </recommendedName>
</protein>
<evidence type="ECO:0000256" key="4">
    <source>
        <dbReference type="ARBA" id="ARBA00022723"/>
    </source>
</evidence>
<dbReference type="InterPro" id="IPR050121">
    <property type="entry name" value="Cytochrome_P450_monoxygenase"/>
</dbReference>
<dbReference type="InterPro" id="IPR001128">
    <property type="entry name" value="Cyt_P450"/>
</dbReference>
<organism evidence="8 9">
    <name type="scientific">Ophiocordyceps sinensis</name>
    <dbReference type="NCBI Taxonomy" id="72228"/>
    <lineage>
        <taxon>Eukaryota</taxon>
        <taxon>Fungi</taxon>
        <taxon>Dikarya</taxon>
        <taxon>Ascomycota</taxon>
        <taxon>Pezizomycotina</taxon>
        <taxon>Sordariomycetes</taxon>
        <taxon>Hypocreomycetidae</taxon>
        <taxon>Hypocreales</taxon>
        <taxon>Ophiocordycipitaceae</taxon>
        <taxon>Ophiocordyceps</taxon>
    </lineage>
</organism>
<sequence>MTPFVFVGGSTLSNILSRLQARLRPLIAATYRVLLSQSSLVGDRVLDCVKQLSDCVKQSDCVRRLTASPLGNVPRAAGYPVLGILPQMCNQGLYTTTMTTLFELAQDCGMSCSSVGTIPIVYLRDPAIIRQVFAKNADSITRVGPDGKGPFSINHRMIGNTAATADGQDWHRWRNGFLRDFNNPAALKRSHRGILRIAQRHAQAIVDGRSGGDLLEAMQAYALDTVWLIALGIDNASESSAELVSVLARYGEIVGSPSHLWRHALRNMVAGKPFREPDRVEQDIRDDLDAAMKTLLSRNLQDADSGSGGSSLLQRLAAQSRSSQQPLTEDVLSQARQIFSLGHDPSALALFWAILALNRHPEVLQKLRRELCSKGCGRGDASYGALRSMPYLDAVVTELFRLHPPISTTARRVTHPIAVETRDHDTVVLPRGTQLFSSVYLLHRDRQVWGETADDFVPERWLGVNADSVRNRGEYLPFLAGPRACPSSGFVLLQVKTMLAVLLSRADIDIPNDVERVIGGVIRPNKPVGYEVREVTV</sequence>
<dbReference type="AlphaFoldDB" id="A0A8H4PX41"/>
<proteinExistence type="inferred from homology"/>
<dbReference type="PRINTS" id="PR00385">
    <property type="entry name" value="P450"/>
</dbReference>
<keyword evidence="4 7" id="KW-0479">Metal-binding</keyword>
<evidence type="ECO:0000313" key="9">
    <source>
        <dbReference type="Proteomes" id="UP000557566"/>
    </source>
</evidence>
<feature type="binding site" description="axial binding residue" evidence="7">
    <location>
        <position position="485"/>
    </location>
    <ligand>
        <name>heme</name>
        <dbReference type="ChEBI" id="CHEBI:30413"/>
    </ligand>
    <ligandPart>
        <name>Fe</name>
        <dbReference type="ChEBI" id="CHEBI:18248"/>
    </ligandPart>
</feature>
<dbReference type="InterPro" id="IPR036396">
    <property type="entry name" value="Cyt_P450_sf"/>
</dbReference>
<comment type="similarity">
    <text evidence="2">Belongs to the cytochrome P450 family.</text>
</comment>
<keyword evidence="3 7" id="KW-0349">Heme</keyword>
<dbReference type="Pfam" id="PF00067">
    <property type="entry name" value="p450"/>
    <property type="match status" value="1"/>
</dbReference>
<dbReference type="InterPro" id="IPR002403">
    <property type="entry name" value="Cyt_P450_E_grp-IV"/>
</dbReference>
<evidence type="ECO:0000256" key="3">
    <source>
        <dbReference type="ARBA" id="ARBA00022617"/>
    </source>
</evidence>
<evidence type="ECO:0008006" key="10">
    <source>
        <dbReference type="Google" id="ProtNLM"/>
    </source>
</evidence>
<keyword evidence="6" id="KW-0560">Oxidoreductase</keyword>
<comment type="caution">
    <text evidence="8">The sequence shown here is derived from an EMBL/GenBank/DDBJ whole genome shotgun (WGS) entry which is preliminary data.</text>
</comment>
<dbReference type="SUPFAM" id="SSF48264">
    <property type="entry name" value="Cytochrome P450"/>
    <property type="match status" value="1"/>
</dbReference>
<evidence type="ECO:0000256" key="5">
    <source>
        <dbReference type="ARBA" id="ARBA00023004"/>
    </source>
</evidence>
<dbReference type="GO" id="GO:0020037">
    <property type="term" value="F:heme binding"/>
    <property type="evidence" value="ECO:0007669"/>
    <property type="project" value="InterPro"/>
</dbReference>
<evidence type="ECO:0000256" key="7">
    <source>
        <dbReference type="PIRSR" id="PIRSR602403-1"/>
    </source>
</evidence>
<name>A0A8H4PX41_9HYPO</name>
<evidence type="ECO:0000256" key="1">
    <source>
        <dbReference type="ARBA" id="ARBA00001971"/>
    </source>
</evidence>
<keyword evidence="9" id="KW-1185">Reference proteome</keyword>
<dbReference type="GO" id="GO:0004497">
    <property type="term" value="F:monooxygenase activity"/>
    <property type="evidence" value="ECO:0007669"/>
    <property type="project" value="UniProtKB-KW"/>
</dbReference>
<evidence type="ECO:0000313" key="8">
    <source>
        <dbReference type="EMBL" id="KAF4512018.1"/>
    </source>
</evidence>
<dbReference type="GO" id="GO:0016705">
    <property type="term" value="F:oxidoreductase activity, acting on paired donors, with incorporation or reduction of molecular oxygen"/>
    <property type="evidence" value="ECO:0007669"/>
    <property type="project" value="InterPro"/>
</dbReference>